<name>A0ABU4SFB7_9GAMM</name>
<dbReference type="Proteomes" id="UP001271890">
    <property type="component" value="Unassembled WGS sequence"/>
</dbReference>
<proteinExistence type="predicted"/>
<protein>
    <submittedName>
        <fullName evidence="1">Uncharacterized protein</fullName>
    </submittedName>
</protein>
<sequence>MMEPRIIGRGGAIIPLNVTVSTKHGLKDIVWDTANLAGGGGKLVSASAPLADNLAAESVRGG</sequence>
<evidence type="ECO:0000313" key="1">
    <source>
        <dbReference type="EMBL" id="MDX7989492.1"/>
    </source>
</evidence>
<feature type="non-terminal residue" evidence="1">
    <location>
        <position position="62"/>
    </location>
</feature>
<keyword evidence="2" id="KW-1185">Reference proteome</keyword>
<dbReference type="EMBL" id="VCDN01000201">
    <property type="protein sequence ID" value="MDX7989492.1"/>
    <property type="molecule type" value="Genomic_DNA"/>
</dbReference>
<accession>A0ABU4SFB7</accession>
<dbReference type="RefSeq" id="WP_319931858.1">
    <property type="nucleotide sequence ID" value="NZ_VCDN01000201.1"/>
</dbReference>
<reference evidence="2" key="1">
    <citation type="journal article" date="2024" name="Toxins">
        <title>Genome Sequence Analysis of Native Xenorhabdus Strains Isolated from Entomopathogenic Nematodes in Argentina.</title>
        <authorList>
            <person name="Palma L."/>
            <person name="Frizzo L."/>
            <person name="Kaiser S."/>
            <person name="Berry C."/>
            <person name="Caballero P."/>
            <person name="Bode H.B."/>
            <person name="Del Valle E.E."/>
        </authorList>
    </citation>
    <scope>NUCLEOTIDE SEQUENCE [LARGE SCALE GENOMIC DNA]</scope>
    <source>
        <strain evidence="2">12</strain>
    </source>
</reference>
<organism evidence="1 2">
    <name type="scientific">Xenorhabdus santafensis</name>
    <dbReference type="NCBI Taxonomy" id="2582833"/>
    <lineage>
        <taxon>Bacteria</taxon>
        <taxon>Pseudomonadati</taxon>
        <taxon>Pseudomonadota</taxon>
        <taxon>Gammaproteobacteria</taxon>
        <taxon>Enterobacterales</taxon>
        <taxon>Morganellaceae</taxon>
        <taxon>Xenorhabdus</taxon>
    </lineage>
</organism>
<comment type="caution">
    <text evidence="1">The sequence shown here is derived from an EMBL/GenBank/DDBJ whole genome shotgun (WGS) entry which is preliminary data.</text>
</comment>
<gene>
    <name evidence="1" type="ORF">FE392_19770</name>
</gene>
<evidence type="ECO:0000313" key="2">
    <source>
        <dbReference type="Proteomes" id="UP001271890"/>
    </source>
</evidence>